<dbReference type="SUPFAM" id="SSF56935">
    <property type="entry name" value="Porins"/>
    <property type="match status" value="1"/>
</dbReference>
<reference evidence="2 3" key="1">
    <citation type="journal article" date="2016" name="Nat. Commun.">
        <title>Thousands of microbial genomes shed light on interconnected biogeochemical processes in an aquifer system.</title>
        <authorList>
            <person name="Anantharaman K."/>
            <person name="Brown C.T."/>
            <person name="Hug L.A."/>
            <person name="Sharon I."/>
            <person name="Castelle C.J."/>
            <person name="Probst A.J."/>
            <person name="Thomas B.C."/>
            <person name="Singh A."/>
            <person name="Wilkins M.J."/>
            <person name="Karaoz U."/>
            <person name="Brodie E.L."/>
            <person name="Williams K.H."/>
            <person name="Hubbard S.S."/>
            <person name="Banfield J.F."/>
        </authorList>
    </citation>
    <scope>NUCLEOTIDE SEQUENCE [LARGE SCALE GENOMIC DNA]</scope>
</reference>
<evidence type="ECO:0000256" key="1">
    <source>
        <dbReference type="SAM" id="SignalP"/>
    </source>
</evidence>
<proteinExistence type="predicted"/>
<dbReference type="EMBL" id="MFFW01000012">
    <property type="protein sequence ID" value="OGF24508.1"/>
    <property type="molecule type" value="Genomic_DNA"/>
</dbReference>
<dbReference type="Pfam" id="PF16930">
    <property type="entry name" value="Porin_5"/>
    <property type="match status" value="2"/>
</dbReference>
<dbReference type="Proteomes" id="UP000178783">
    <property type="component" value="Unassembled WGS sequence"/>
</dbReference>
<organism evidence="2 3">
    <name type="scientific">Candidatus Falkowbacteria bacterium RIFCSPLOWO2_02_FULL_45_21</name>
    <dbReference type="NCBI Taxonomy" id="1797989"/>
    <lineage>
        <taxon>Bacteria</taxon>
        <taxon>Candidatus Falkowiibacteriota</taxon>
    </lineage>
</organism>
<keyword evidence="1" id="KW-0732">Signal</keyword>
<evidence type="ECO:0000313" key="2">
    <source>
        <dbReference type="EMBL" id="OGF24508.1"/>
    </source>
</evidence>
<evidence type="ECO:0008006" key="4">
    <source>
        <dbReference type="Google" id="ProtNLM"/>
    </source>
</evidence>
<feature type="chain" id="PRO_5013085455" description="Autotransporter domain-containing protein" evidence="1">
    <location>
        <begin position="16"/>
        <end position="415"/>
    </location>
</feature>
<dbReference type="InterPro" id="IPR032638">
    <property type="entry name" value="Porin_5"/>
</dbReference>
<dbReference type="STRING" id="1797989.A3H66_01115"/>
<accession>A0A1F5SCU3</accession>
<dbReference type="AlphaFoldDB" id="A0A1F5SCU3"/>
<protein>
    <recommendedName>
        <fullName evidence="4">Autotransporter domain-containing protein</fullName>
    </recommendedName>
</protein>
<name>A0A1F5SCU3_9BACT</name>
<gene>
    <name evidence="2" type="ORF">A3H66_01115</name>
</gene>
<comment type="caution">
    <text evidence="2">The sequence shown here is derived from an EMBL/GenBank/DDBJ whole genome shotgun (WGS) entry which is preliminary data.</text>
</comment>
<sequence>MIGVWLFSFSSSVFAATTQVDALIEKLVEKGILNRQESIKLKAEIADDEKIVREEGLKQSLPSWVRETKFKGDLRLRYQNKHEKAANDYSKDTNIGRVRMRLGLESKVNDKLNVGIGIATGSGDPRSTNISFGGYNTKKTVVLDYAFAKYSPVPWLNLVGGKMLLNDALWEPTDLIWDTDITPEGAVIQFNKSLGPKATVFMNTGALIVDTDTSSDNDAPMAYLIQPGVTYKFNDDLSLKGAVSLQSFDNVKSHVSSTYSGASNSGNTTAGTSSYIYDYSMFNPALEISIKNPLRAFGLNVGSLKLLGEYVDNLAVSKKSSGFSTGFKLGHEKINKWGDWQFKYIYAMLGKDAVLDVLPDSDRYGGKTAMRSHEAELTFGLGKNTFLGFDIYRSERIGTAKAPETLAQVDWNMKF</sequence>
<feature type="signal peptide" evidence="1">
    <location>
        <begin position="1"/>
        <end position="15"/>
    </location>
</feature>
<evidence type="ECO:0000313" key="3">
    <source>
        <dbReference type="Proteomes" id="UP000178783"/>
    </source>
</evidence>